<comment type="caution">
    <text evidence="2">The sequence shown here is derived from an EMBL/GenBank/DDBJ whole genome shotgun (WGS) entry which is preliminary data.</text>
</comment>
<accession>A0ABP4BXX6</accession>
<sequence>MSFEAMGKNTGVLATLIKNAVIADAIGVVELGNLPADIEPLVNLAADKWEDADETGLDALVAMILILLSLGAATESAPRMPPPFPGADPRGHFPSF</sequence>
<evidence type="ECO:0000313" key="2">
    <source>
        <dbReference type="EMBL" id="GAA0955525.1"/>
    </source>
</evidence>
<feature type="region of interest" description="Disordered" evidence="1">
    <location>
        <begin position="75"/>
        <end position="96"/>
    </location>
</feature>
<protein>
    <submittedName>
        <fullName evidence="2">Uncharacterized protein</fullName>
    </submittedName>
</protein>
<proteinExistence type="predicted"/>
<gene>
    <name evidence="2" type="ORF">GCM10009560_79370</name>
</gene>
<dbReference type="RefSeq" id="WP_343955638.1">
    <property type="nucleotide sequence ID" value="NZ_BAAAHQ010000100.1"/>
</dbReference>
<evidence type="ECO:0000256" key="1">
    <source>
        <dbReference type="SAM" id="MobiDB-lite"/>
    </source>
</evidence>
<reference evidence="3" key="1">
    <citation type="journal article" date="2019" name="Int. J. Syst. Evol. Microbiol.">
        <title>The Global Catalogue of Microorganisms (GCM) 10K type strain sequencing project: providing services to taxonomists for standard genome sequencing and annotation.</title>
        <authorList>
            <consortium name="The Broad Institute Genomics Platform"/>
            <consortium name="The Broad Institute Genome Sequencing Center for Infectious Disease"/>
            <person name="Wu L."/>
            <person name="Ma J."/>
        </authorList>
    </citation>
    <scope>NUCLEOTIDE SEQUENCE [LARGE SCALE GENOMIC DNA]</scope>
    <source>
        <strain evidence="3">JCM 11136</strain>
    </source>
</reference>
<keyword evidence="3" id="KW-1185">Reference proteome</keyword>
<organism evidence="2 3">
    <name type="scientific">Nonomuraea longicatena</name>
    <dbReference type="NCBI Taxonomy" id="83682"/>
    <lineage>
        <taxon>Bacteria</taxon>
        <taxon>Bacillati</taxon>
        <taxon>Actinomycetota</taxon>
        <taxon>Actinomycetes</taxon>
        <taxon>Streptosporangiales</taxon>
        <taxon>Streptosporangiaceae</taxon>
        <taxon>Nonomuraea</taxon>
    </lineage>
</organism>
<dbReference type="EMBL" id="BAAAHQ010000100">
    <property type="protein sequence ID" value="GAA0955525.1"/>
    <property type="molecule type" value="Genomic_DNA"/>
</dbReference>
<dbReference type="Proteomes" id="UP001501578">
    <property type="component" value="Unassembled WGS sequence"/>
</dbReference>
<evidence type="ECO:0000313" key="3">
    <source>
        <dbReference type="Proteomes" id="UP001501578"/>
    </source>
</evidence>
<name>A0ABP4BXX6_9ACTN</name>